<dbReference type="InterPro" id="IPR050386">
    <property type="entry name" value="Glycosyl_hydrolase_5"/>
</dbReference>
<keyword evidence="17" id="KW-1185">Reference proteome</keyword>
<dbReference type="InterPro" id="IPR013783">
    <property type="entry name" value="Ig-like_fold"/>
</dbReference>
<keyword evidence="13" id="KW-1133">Transmembrane helix</keyword>
<dbReference type="RefSeq" id="WP_244715008.1">
    <property type="nucleotide sequence ID" value="NZ_CP095072.1"/>
</dbReference>
<keyword evidence="8" id="KW-0572">Peptidoglycan-anchor</keyword>
<dbReference type="NCBIfam" id="TIGR01167">
    <property type="entry name" value="LPXTG_anchor"/>
    <property type="match status" value="1"/>
</dbReference>
<feature type="compositionally biased region" description="Basic and acidic residues" evidence="12">
    <location>
        <begin position="598"/>
        <end position="608"/>
    </location>
</feature>
<evidence type="ECO:0000256" key="4">
    <source>
        <dbReference type="ARBA" id="ARBA00022525"/>
    </source>
</evidence>
<evidence type="ECO:0000256" key="2">
    <source>
        <dbReference type="ARBA" id="ARBA00005641"/>
    </source>
</evidence>
<evidence type="ECO:0000256" key="1">
    <source>
        <dbReference type="ARBA" id="ARBA00004168"/>
    </source>
</evidence>
<dbReference type="Proteomes" id="UP000831782">
    <property type="component" value="Chromosome"/>
</dbReference>
<dbReference type="InterPro" id="IPR018087">
    <property type="entry name" value="Glyco_hydro_5_CS"/>
</dbReference>
<feature type="region of interest" description="Disordered" evidence="12">
    <location>
        <begin position="553"/>
        <end position="635"/>
    </location>
</feature>
<organism evidence="16 17">
    <name type="scientific">Gracilibacillus caseinilyticus</name>
    <dbReference type="NCBI Taxonomy" id="2932256"/>
    <lineage>
        <taxon>Bacteria</taxon>
        <taxon>Bacillati</taxon>
        <taxon>Bacillota</taxon>
        <taxon>Bacilli</taxon>
        <taxon>Bacillales</taxon>
        <taxon>Bacillaceae</taxon>
        <taxon>Gracilibacillus</taxon>
    </lineage>
</organism>
<keyword evidence="9" id="KW-0119">Carbohydrate metabolism</keyword>
<evidence type="ECO:0000256" key="9">
    <source>
        <dbReference type="ARBA" id="ARBA00023277"/>
    </source>
</evidence>
<dbReference type="Pfam" id="PF03442">
    <property type="entry name" value="CBM_X2"/>
    <property type="match status" value="1"/>
</dbReference>
<comment type="subcellular location">
    <subcellularLocation>
        <location evidence="1">Secreted</location>
        <location evidence="1">Cell wall</location>
        <topology evidence="1">Peptidoglycan-anchor</topology>
    </subcellularLocation>
</comment>
<evidence type="ECO:0000256" key="8">
    <source>
        <dbReference type="ARBA" id="ARBA00023088"/>
    </source>
</evidence>
<proteinExistence type="inferred from homology"/>
<dbReference type="Gene3D" id="2.60.40.10">
    <property type="entry name" value="Immunoglobulins"/>
    <property type="match status" value="2"/>
</dbReference>
<dbReference type="Pfam" id="PF00150">
    <property type="entry name" value="Cellulase"/>
    <property type="match status" value="1"/>
</dbReference>
<dbReference type="InterPro" id="IPR017853">
    <property type="entry name" value="GH"/>
</dbReference>
<evidence type="ECO:0000256" key="6">
    <source>
        <dbReference type="ARBA" id="ARBA00022801"/>
    </source>
</evidence>
<dbReference type="InterPro" id="IPR019931">
    <property type="entry name" value="LPXTG_anchor"/>
</dbReference>
<keyword evidence="13" id="KW-0472">Membrane</keyword>
<keyword evidence="6" id="KW-0378">Hydrolase</keyword>
<evidence type="ECO:0000256" key="14">
    <source>
        <dbReference type="SAM" id="SignalP"/>
    </source>
</evidence>
<evidence type="ECO:0000259" key="15">
    <source>
        <dbReference type="PROSITE" id="PS50847"/>
    </source>
</evidence>
<evidence type="ECO:0000313" key="17">
    <source>
        <dbReference type="Proteomes" id="UP000831782"/>
    </source>
</evidence>
<dbReference type="PROSITE" id="PS00659">
    <property type="entry name" value="GLYCOSYL_HYDROL_F5"/>
    <property type="match status" value="1"/>
</dbReference>
<evidence type="ECO:0000256" key="7">
    <source>
        <dbReference type="ARBA" id="ARBA00023001"/>
    </source>
</evidence>
<keyword evidence="10" id="KW-0326">Glycosidase</keyword>
<accession>A0ABY4ERY8</accession>
<keyword evidence="11" id="KW-0624">Polysaccharide degradation</keyword>
<name>A0ABY4ERY8_9BACI</name>
<feature type="compositionally biased region" description="Acidic residues" evidence="12">
    <location>
        <begin position="564"/>
        <end position="595"/>
    </location>
</feature>
<keyword evidence="13" id="KW-0812">Transmembrane</keyword>
<dbReference type="SUPFAM" id="SSF81296">
    <property type="entry name" value="E set domains"/>
    <property type="match status" value="1"/>
</dbReference>
<evidence type="ECO:0000256" key="5">
    <source>
        <dbReference type="ARBA" id="ARBA00022729"/>
    </source>
</evidence>
<evidence type="ECO:0000256" key="3">
    <source>
        <dbReference type="ARBA" id="ARBA00022512"/>
    </source>
</evidence>
<dbReference type="InterPro" id="IPR005102">
    <property type="entry name" value="Carbo-bd_X2"/>
</dbReference>
<feature type="domain" description="Gram-positive cocci surface proteins LPxTG" evidence="15">
    <location>
        <begin position="648"/>
        <end position="683"/>
    </location>
</feature>
<comment type="similarity">
    <text evidence="2">Belongs to the glycosyl hydrolase 5 (cellulase A) family.</text>
</comment>
<protein>
    <submittedName>
        <fullName evidence="16">Cellulase family glycosylhydrolase</fullName>
    </submittedName>
</protein>
<dbReference type="InterPro" id="IPR014756">
    <property type="entry name" value="Ig_E-set"/>
</dbReference>
<dbReference type="PANTHER" id="PTHR31297:SF41">
    <property type="entry name" value="ENDOGLUCANASE, PUTATIVE (AFU_ORTHOLOGUE AFUA_5G01830)-RELATED"/>
    <property type="match status" value="1"/>
</dbReference>
<keyword evidence="5 14" id="KW-0732">Signal</keyword>
<dbReference type="InterPro" id="IPR001547">
    <property type="entry name" value="Glyco_hydro_5"/>
</dbReference>
<dbReference type="SUPFAM" id="SSF51445">
    <property type="entry name" value="(Trans)glycosidases"/>
    <property type="match status" value="1"/>
</dbReference>
<evidence type="ECO:0000256" key="13">
    <source>
        <dbReference type="SAM" id="Phobius"/>
    </source>
</evidence>
<dbReference type="PROSITE" id="PS50847">
    <property type="entry name" value="GRAM_POS_ANCHORING"/>
    <property type="match status" value="1"/>
</dbReference>
<keyword evidence="4" id="KW-0964">Secreted</keyword>
<gene>
    <name evidence="16" type="ORF">MUN88_11160</name>
</gene>
<evidence type="ECO:0000256" key="11">
    <source>
        <dbReference type="ARBA" id="ARBA00023326"/>
    </source>
</evidence>
<feature type="transmembrane region" description="Helical" evidence="13">
    <location>
        <begin position="656"/>
        <end position="675"/>
    </location>
</feature>
<sequence length="683" mass="77368">MKNVFLKAAILTVLFWSVCTITAMGETNAAESIDIESYAENMQPGWNLGNSYDAVGSDETAWGNPFVSQALIKKIAAEGFKSIRIPITFDQRMDTDGDYQIDQDFLDRVDQTVQWALEEDFYVMINVHHDSWIWMESGMQSNHDQTVARYEAIWTQLANHFKDYSTHLMFESINEPRFTGTATESQQYLNELNSTFHDIVRSSGGNNDVRPLVLPTINTGSEQEKLDALSGFIQNLEDPNIMATVHYYGFWPFSVNIAGYTRFEEDSKAEIQDVFDRVHDSFTANGIPVIIGEYGLLGFDQSTEVIQQGEKLKFFEYMLNYAQQKDFVHMLWDNGQHLGRESLEWSDPALFDMIQTSWTTRSAVPDDNFIYLNPEETITDRTITFNLHGKQFDGIYLNDQLLQEGADYQINNNSITFTSEFLTTFVSDDSLGKAATISVTFNEGHNWDIEVRNYQKAELQSAEGTTASLEIPTNFNGDKLATMEAYYEDGSIAGPQNWTAFKEFEYTFSPDYEAGTITLKDNFFNELNDGVTNLTFHFWSGETVEYTIEKNGEQVQSVQSDVTDNTEEGTDETDKETETPDTSDNSNVDDTEGNTEENQAKEEDKNEKQPASTENDETVQPTSVSTDTTEDANDDMLTDVTNLKENRLPDTATNQYNLMTLGLSLLLLGIISLALQKRKNVGR</sequence>
<feature type="signal peptide" evidence="14">
    <location>
        <begin position="1"/>
        <end position="25"/>
    </location>
</feature>
<feature type="compositionally biased region" description="Polar residues" evidence="12">
    <location>
        <begin position="609"/>
        <end position="627"/>
    </location>
</feature>
<dbReference type="PANTHER" id="PTHR31297">
    <property type="entry name" value="GLUCAN ENDO-1,6-BETA-GLUCOSIDASE B"/>
    <property type="match status" value="1"/>
</dbReference>
<evidence type="ECO:0000256" key="12">
    <source>
        <dbReference type="SAM" id="MobiDB-lite"/>
    </source>
</evidence>
<evidence type="ECO:0000256" key="10">
    <source>
        <dbReference type="ARBA" id="ARBA00023295"/>
    </source>
</evidence>
<dbReference type="EMBL" id="CP095072">
    <property type="protein sequence ID" value="UOQ46662.1"/>
    <property type="molecule type" value="Genomic_DNA"/>
</dbReference>
<dbReference type="Pfam" id="PF00746">
    <property type="entry name" value="Gram_pos_anchor"/>
    <property type="match status" value="1"/>
</dbReference>
<evidence type="ECO:0000313" key="16">
    <source>
        <dbReference type="EMBL" id="UOQ46662.1"/>
    </source>
</evidence>
<keyword evidence="7" id="KW-0136">Cellulose degradation</keyword>
<reference evidence="16 17" key="1">
    <citation type="submission" date="2022-04" db="EMBL/GenBank/DDBJ databases">
        <title>Gracilibacillus sp. isolated from saltern.</title>
        <authorList>
            <person name="Won M."/>
            <person name="Lee C.-M."/>
            <person name="Woen H.-Y."/>
            <person name="Kwon S.-W."/>
        </authorList>
    </citation>
    <scope>NUCLEOTIDE SEQUENCE [LARGE SCALE GENOMIC DNA]</scope>
    <source>
        <strain evidence="16 17">SSWR10-1</strain>
    </source>
</reference>
<feature type="chain" id="PRO_5046288719" evidence="14">
    <location>
        <begin position="26"/>
        <end position="683"/>
    </location>
</feature>
<dbReference type="InterPro" id="IPR040946">
    <property type="entry name" value="CBM46"/>
</dbReference>
<keyword evidence="3" id="KW-0134">Cell wall</keyword>
<dbReference type="Pfam" id="PF18448">
    <property type="entry name" value="CBM46"/>
    <property type="match status" value="1"/>
</dbReference>
<dbReference type="Gene3D" id="3.20.20.80">
    <property type="entry name" value="Glycosidases"/>
    <property type="match status" value="1"/>
</dbReference>